<dbReference type="RefSeq" id="WP_068607436.1">
    <property type="nucleotide sequence ID" value="NZ_CP011388.1"/>
</dbReference>
<dbReference type="GO" id="GO:0008360">
    <property type="term" value="P:regulation of cell shape"/>
    <property type="evidence" value="ECO:0007669"/>
    <property type="project" value="UniProtKB-KW"/>
</dbReference>
<evidence type="ECO:0000256" key="7">
    <source>
        <dbReference type="ARBA" id="ARBA00023136"/>
    </source>
</evidence>
<comment type="subcellular location">
    <subcellularLocation>
        <location evidence="1">Cell membrane</location>
        <topology evidence="1">Multi-pass membrane protein</topology>
    </subcellularLocation>
</comment>
<dbReference type="STRING" id="1178515.SY83_13845"/>
<dbReference type="EMBL" id="CP011388">
    <property type="protein sequence ID" value="ANE47169.1"/>
    <property type="molecule type" value="Genomic_DNA"/>
</dbReference>
<comment type="similarity">
    <text evidence="2">Belongs to the MreD family.</text>
</comment>
<keyword evidence="6 8" id="KW-1133">Transmembrane helix</keyword>
<feature type="transmembrane region" description="Helical" evidence="8">
    <location>
        <begin position="75"/>
        <end position="93"/>
    </location>
</feature>
<accession>A0A172TJD6</accession>
<dbReference type="InterPro" id="IPR007227">
    <property type="entry name" value="Cell_shape_determining_MreD"/>
</dbReference>
<evidence type="ECO:0000256" key="2">
    <source>
        <dbReference type="ARBA" id="ARBA00007776"/>
    </source>
</evidence>
<dbReference type="GO" id="GO:0005886">
    <property type="term" value="C:plasma membrane"/>
    <property type="evidence" value="ECO:0007669"/>
    <property type="project" value="UniProtKB-SubCell"/>
</dbReference>
<reference evidence="9 10" key="1">
    <citation type="submission" date="2015-01" db="EMBL/GenBank/DDBJ databases">
        <title>Paenibacillus swuensis/DY6/whole genome sequencing.</title>
        <authorList>
            <person name="Kim M.K."/>
            <person name="Srinivasan S."/>
            <person name="Lee J.-J."/>
        </authorList>
    </citation>
    <scope>NUCLEOTIDE SEQUENCE [LARGE SCALE GENOMIC DNA]</scope>
    <source>
        <strain evidence="9 10">DY6</strain>
    </source>
</reference>
<dbReference type="AlphaFoldDB" id="A0A172TJD6"/>
<evidence type="ECO:0000313" key="10">
    <source>
        <dbReference type="Proteomes" id="UP000076927"/>
    </source>
</evidence>
<keyword evidence="5" id="KW-0133">Cell shape</keyword>
<proteinExistence type="inferred from homology"/>
<feature type="transmembrane region" description="Helical" evidence="8">
    <location>
        <begin position="37"/>
        <end position="63"/>
    </location>
</feature>
<dbReference type="Proteomes" id="UP000076927">
    <property type="component" value="Chromosome"/>
</dbReference>
<feature type="transmembrane region" description="Helical" evidence="8">
    <location>
        <begin position="99"/>
        <end position="122"/>
    </location>
</feature>
<evidence type="ECO:0000256" key="3">
    <source>
        <dbReference type="ARBA" id="ARBA00022475"/>
    </source>
</evidence>
<keyword evidence="7 8" id="KW-0472">Membrane</keyword>
<sequence length="175" mass="20236">MRRNLSIILLVLFVLEGSIFPWLIPGSWQDMVRFAPHLAFVVIIYIAIFLNRYYALTFGLLFGALHDIIYYNHMLGIYTFCMGVTAYIAGFMFRGGVNGIAQAMIIIIWFNFLLDSMIYGIYMLFSKTTLEYSWVFMHMILPSLFINALFALMIYIPLRRYLEGRSVSGMDDDAA</sequence>
<evidence type="ECO:0000256" key="8">
    <source>
        <dbReference type="SAM" id="Phobius"/>
    </source>
</evidence>
<dbReference type="NCBIfam" id="TIGR03426">
    <property type="entry name" value="shape_MreD"/>
    <property type="match status" value="1"/>
</dbReference>
<dbReference type="KEGG" id="pswu:SY83_13845"/>
<evidence type="ECO:0000256" key="1">
    <source>
        <dbReference type="ARBA" id="ARBA00004651"/>
    </source>
</evidence>
<evidence type="ECO:0000256" key="4">
    <source>
        <dbReference type="ARBA" id="ARBA00022692"/>
    </source>
</evidence>
<evidence type="ECO:0000256" key="6">
    <source>
        <dbReference type="ARBA" id="ARBA00022989"/>
    </source>
</evidence>
<name>A0A172TJD6_9BACL</name>
<keyword evidence="10" id="KW-1185">Reference proteome</keyword>
<dbReference type="PATRIC" id="fig|1178515.4.peg.2778"/>
<dbReference type="Pfam" id="PF04093">
    <property type="entry name" value="MreD"/>
    <property type="match status" value="1"/>
</dbReference>
<keyword evidence="3" id="KW-1003">Cell membrane</keyword>
<organism evidence="9 10">
    <name type="scientific">Paenibacillus swuensis</name>
    <dbReference type="NCBI Taxonomy" id="1178515"/>
    <lineage>
        <taxon>Bacteria</taxon>
        <taxon>Bacillati</taxon>
        <taxon>Bacillota</taxon>
        <taxon>Bacilli</taxon>
        <taxon>Bacillales</taxon>
        <taxon>Paenibacillaceae</taxon>
        <taxon>Paenibacillus</taxon>
    </lineage>
</organism>
<evidence type="ECO:0000313" key="9">
    <source>
        <dbReference type="EMBL" id="ANE47169.1"/>
    </source>
</evidence>
<feature type="transmembrane region" description="Helical" evidence="8">
    <location>
        <begin position="134"/>
        <end position="156"/>
    </location>
</feature>
<dbReference type="OrthoDB" id="2678464at2"/>
<keyword evidence="4 8" id="KW-0812">Transmembrane</keyword>
<gene>
    <name evidence="9" type="ORF">SY83_13845</name>
</gene>
<protein>
    <submittedName>
        <fullName evidence="9">Uncharacterized protein</fullName>
    </submittedName>
</protein>
<evidence type="ECO:0000256" key="5">
    <source>
        <dbReference type="ARBA" id="ARBA00022960"/>
    </source>
</evidence>